<keyword evidence="3" id="KW-0677">Repeat</keyword>
<evidence type="ECO:0000256" key="3">
    <source>
        <dbReference type="ARBA" id="ARBA00022737"/>
    </source>
</evidence>
<dbReference type="SMART" id="SM00355">
    <property type="entry name" value="ZnF_C2H2"/>
    <property type="match status" value="2"/>
</dbReference>
<feature type="domain" description="C2H2-type" evidence="9">
    <location>
        <begin position="89"/>
        <end position="118"/>
    </location>
</feature>
<dbReference type="GO" id="GO:0005667">
    <property type="term" value="C:transcription regulator complex"/>
    <property type="evidence" value="ECO:0007669"/>
    <property type="project" value="TreeGrafter"/>
</dbReference>
<keyword evidence="5" id="KW-0862">Zinc</keyword>
<evidence type="ECO:0000256" key="4">
    <source>
        <dbReference type="ARBA" id="ARBA00022771"/>
    </source>
</evidence>
<protein>
    <submittedName>
        <fullName evidence="10">C2H2-type zinc finger protein</fullName>
    </submittedName>
</protein>
<keyword evidence="11" id="KW-1185">Reference proteome</keyword>
<sequence length="211" mass="22529">MSRPEPKEHEAQELPSIRELFPQHFPTADAGPSIQQTTAPQTAVAQPAPPATDADDPRRRYVCGTCGKRFQRPSSLRNHITSHTGERPHECPHPGCGKRFSTRSNMRRHAVVHVLPEDARKTDTAGSIAVPSAARDAPIAGALVATTSSPADLPAAMSVQSEARPATRRPGGPASMFATLTLPRPPQAGPSRGARPTRRRSFDSEAGASET</sequence>
<feature type="compositionally biased region" description="Polar residues" evidence="8">
    <location>
        <begin position="72"/>
        <end position="83"/>
    </location>
</feature>
<dbReference type="FunFam" id="3.30.160.60:FF:001102">
    <property type="entry name" value="Transcription factor IIIA"/>
    <property type="match status" value="1"/>
</dbReference>
<dbReference type="GO" id="GO:0000785">
    <property type="term" value="C:chromatin"/>
    <property type="evidence" value="ECO:0007669"/>
    <property type="project" value="TreeGrafter"/>
</dbReference>
<dbReference type="FunFam" id="3.30.160.60:FF:000145">
    <property type="entry name" value="Zinc finger protein 574"/>
    <property type="match status" value="1"/>
</dbReference>
<name>A0A9P3GKK9_9APHY</name>
<evidence type="ECO:0000259" key="9">
    <source>
        <dbReference type="PROSITE" id="PS50157"/>
    </source>
</evidence>
<dbReference type="GO" id="GO:0008270">
    <property type="term" value="F:zinc ion binding"/>
    <property type="evidence" value="ECO:0007669"/>
    <property type="project" value="UniProtKB-KW"/>
</dbReference>
<reference evidence="10 11" key="1">
    <citation type="submission" date="2021-08" db="EMBL/GenBank/DDBJ databases">
        <title>Draft Genome Sequence of Phanerochaete sordida strain YK-624.</title>
        <authorList>
            <person name="Mori T."/>
            <person name="Dohra H."/>
            <person name="Suzuki T."/>
            <person name="Kawagishi H."/>
            <person name="Hirai H."/>
        </authorList>
    </citation>
    <scope>NUCLEOTIDE SEQUENCE [LARGE SCALE GENOMIC DNA]</scope>
    <source>
        <strain evidence="10 11">YK-624</strain>
    </source>
</reference>
<feature type="compositionally biased region" description="Basic and acidic residues" evidence="8">
    <location>
        <begin position="1"/>
        <end position="12"/>
    </location>
</feature>
<keyword evidence="2" id="KW-0479">Metal-binding</keyword>
<keyword evidence="6" id="KW-0539">Nucleus</keyword>
<dbReference type="GO" id="GO:0000978">
    <property type="term" value="F:RNA polymerase II cis-regulatory region sequence-specific DNA binding"/>
    <property type="evidence" value="ECO:0007669"/>
    <property type="project" value="TreeGrafter"/>
</dbReference>
<keyword evidence="4 7" id="KW-0863">Zinc-finger</keyword>
<comment type="caution">
    <text evidence="10">The sequence shown here is derived from an EMBL/GenBank/DDBJ whole genome shotgun (WGS) entry which is preliminary data.</text>
</comment>
<feature type="domain" description="C2H2-type" evidence="9">
    <location>
        <begin position="61"/>
        <end position="88"/>
    </location>
</feature>
<feature type="region of interest" description="Disordered" evidence="8">
    <location>
        <begin position="1"/>
        <end position="104"/>
    </location>
</feature>
<evidence type="ECO:0000313" key="11">
    <source>
        <dbReference type="Proteomes" id="UP000703269"/>
    </source>
</evidence>
<evidence type="ECO:0000256" key="5">
    <source>
        <dbReference type="ARBA" id="ARBA00022833"/>
    </source>
</evidence>
<dbReference type="Gene3D" id="3.30.160.60">
    <property type="entry name" value="Classic Zinc Finger"/>
    <property type="match status" value="2"/>
</dbReference>
<dbReference type="PANTHER" id="PTHR14003">
    <property type="entry name" value="TRANSCRIPTIONAL REPRESSOR PROTEIN YY"/>
    <property type="match status" value="1"/>
</dbReference>
<evidence type="ECO:0000313" key="10">
    <source>
        <dbReference type="EMBL" id="GJE97222.1"/>
    </source>
</evidence>
<evidence type="ECO:0000256" key="1">
    <source>
        <dbReference type="ARBA" id="ARBA00004123"/>
    </source>
</evidence>
<feature type="compositionally biased region" description="Low complexity" evidence="8">
    <location>
        <begin position="35"/>
        <end position="46"/>
    </location>
</feature>
<dbReference type="EMBL" id="BPQB01000069">
    <property type="protein sequence ID" value="GJE97222.1"/>
    <property type="molecule type" value="Genomic_DNA"/>
</dbReference>
<dbReference type="OrthoDB" id="6077919at2759"/>
<organism evidence="10 11">
    <name type="scientific">Phanerochaete sordida</name>
    <dbReference type="NCBI Taxonomy" id="48140"/>
    <lineage>
        <taxon>Eukaryota</taxon>
        <taxon>Fungi</taxon>
        <taxon>Dikarya</taxon>
        <taxon>Basidiomycota</taxon>
        <taxon>Agaricomycotina</taxon>
        <taxon>Agaricomycetes</taxon>
        <taxon>Polyporales</taxon>
        <taxon>Phanerochaetaceae</taxon>
        <taxon>Phanerochaete</taxon>
    </lineage>
</organism>
<evidence type="ECO:0000256" key="8">
    <source>
        <dbReference type="SAM" id="MobiDB-lite"/>
    </source>
</evidence>
<evidence type="ECO:0000256" key="2">
    <source>
        <dbReference type="ARBA" id="ARBA00022723"/>
    </source>
</evidence>
<dbReference type="GO" id="GO:0000981">
    <property type="term" value="F:DNA-binding transcription factor activity, RNA polymerase II-specific"/>
    <property type="evidence" value="ECO:0007669"/>
    <property type="project" value="TreeGrafter"/>
</dbReference>
<dbReference type="PROSITE" id="PS00028">
    <property type="entry name" value="ZINC_FINGER_C2H2_1"/>
    <property type="match status" value="2"/>
</dbReference>
<dbReference type="PROSITE" id="PS50157">
    <property type="entry name" value="ZINC_FINGER_C2H2_2"/>
    <property type="match status" value="2"/>
</dbReference>
<comment type="subcellular location">
    <subcellularLocation>
        <location evidence="1">Nucleus</location>
    </subcellularLocation>
</comment>
<dbReference type="PANTHER" id="PTHR14003:SF20">
    <property type="entry name" value="FINGER DOMAIN PROTEIN, PUTATIVE (AFU_ORTHOLOGUE AFUA_4G10380)-RELATED"/>
    <property type="match status" value="1"/>
</dbReference>
<accession>A0A9P3GKK9</accession>
<evidence type="ECO:0000256" key="6">
    <source>
        <dbReference type="ARBA" id="ARBA00023242"/>
    </source>
</evidence>
<dbReference type="Proteomes" id="UP000703269">
    <property type="component" value="Unassembled WGS sequence"/>
</dbReference>
<dbReference type="InterPro" id="IPR013087">
    <property type="entry name" value="Znf_C2H2_type"/>
</dbReference>
<dbReference type="AlphaFoldDB" id="A0A9P3GKK9"/>
<evidence type="ECO:0000256" key="7">
    <source>
        <dbReference type="PROSITE-ProRule" id="PRU00042"/>
    </source>
</evidence>
<dbReference type="Pfam" id="PF00096">
    <property type="entry name" value="zf-C2H2"/>
    <property type="match status" value="2"/>
</dbReference>
<gene>
    <name evidence="10" type="ORF">PsYK624_134350</name>
</gene>
<dbReference type="InterPro" id="IPR036236">
    <property type="entry name" value="Znf_C2H2_sf"/>
</dbReference>
<dbReference type="GO" id="GO:0031519">
    <property type="term" value="C:PcG protein complex"/>
    <property type="evidence" value="ECO:0007669"/>
    <property type="project" value="TreeGrafter"/>
</dbReference>
<dbReference type="SUPFAM" id="SSF57667">
    <property type="entry name" value="beta-beta-alpha zinc fingers"/>
    <property type="match status" value="1"/>
</dbReference>
<proteinExistence type="predicted"/>
<feature type="region of interest" description="Disordered" evidence="8">
    <location>
        <begin position="156"/>
        <end position="211"/>
    </location>
</feature>